<name>A0A319DBV2_9EURO</name>
<gene>
    <name evidence="2" type="ORF">BO71DRAFT_39311</name>
</gene>
<feature type="signal peptide" evidence="1">
    <location>
        <begin position="1"/>
        <end position="18"/>
    </location>
</feature>
<dbReference type="EMBL" id="KZ825934">
    <property type="protein sequence ID" value="PYH91777.1"/>
    <property type="molecule type" value="Genomic_DNA"/>
</dbReference>
<keyword evidence="3" id="KW-1185">Reference proteome</keyword>
<feature type="chain" id="PRO_5016293450" description="Secreted protein" evidence="1">
    <location>
        <begin position="19"/>
        <end position="74"/>
    </location>
</feature>
<dbReference type="AlphaFoldDB" id="A0A319DBV2"/>
<protein>
    <recommendedName>
        <fullName evidence="4">Secreted protein</fullName>
    </recommendedName>
</protein>
<organism evidence="2 3">
    <name type="scientific">Aspergillus ellipticus CBS 707.79</name>
    <dbReference type="NCBI Taxonomy" id="1448320"/>
    <lineage>
        <taxon>Eukaryota</taxon>
        <taxon>Fungi</taxon>
        <taxon>Dikarya</taxon>
        <taxon>Ascomycota</taxon>
        <taxon>Pezizomycotina</taxon>
        <taxon>Eurotiomycetes</taxon>
        <taxon>Eurotiomycetidae</taxon>
        <taxon>Eurotiales</taxon>
        <taxon>Aspergillaceae</taxon>
        <taxon>Aspergillus</taxon>
        <taxon>Aspergillus subgen. Circumdati</taxon>
    </lineage>
</organism>
<sequence length="74" mass="8302">MVLFPLLAWLMGVLRSHSLVTSQCVVNFRYRWIQLDPKSAILQAPTPFYPLHIGSSLRGEYWTITASALSSHAG</sequence>
<dbReference type="VEuPathDB" id="FungiDB:BO71DRAFT_39311"/>
<proteinExistence type="predicted"/>
<evidence type="ECO:0008006" key="4">
    <source>
        <dbReference type="Google" id="ProtNLM"/>
    </source>
</evidence>
<keyword evidence="1" id="KW-0732">Signal</keyword>
<evidence type="ECO:0000256" key="1">
    <source>
        <dbReference type="SAM" id="SignalP"/>
    </source>
</evidence>
<reference evidence="2 3" key="1">
    <citation type="submission" date="2018-02" db="EMBL/GenBank/DDBJ databases">
        <title>The genomes of Aspergillus section Nigri reveals drivers in fungal speciation.</title>
        <authorList>
            <consortium name="DOE Joint Genome Institute"/>
            <person name="Vesth T.C."/>
            <person name="Nybo J."/>
            <person name="Theobald S."/>
            <person name="Brandl J."/>
            <person name="Frisvad J.C."/>
            <person name="Nielsen K.F."/>
            <person name="Lyhne E.K."/>
            <person name="Kogle M.E."/>
            <person name="Kuo A."/>
            <person name="Riley R."/>
            <person name="Clum A."/>
            <person name="Nolan M."/>
            <person name="Lipzen A."/>
            <person name="Salamov A."/>
            <person name="Henrissat B."/>
            <person name="Wiebenga A."/>
            <person name="De vries R.P."/>
            <person name="Grigoriev I.V."/>
            <person name="Mortensen U.H."/>
            <person name="Andersen M.R."/>
            <person name="Baker S.E."/>
        </authorList>
    </citation>
    <scope>NUCLEOTIDE SEQUENCE [LARGE SCALE GENOMIC DNA]</scope>
    <source>
        <strain evidence="2 3">CBS 707.79</strain>
    </source>
</reference>
<accession>A0A319DBV2</accession>
<dbReference type="Proteomes" id="UP000247810">
    <property type="component" value="Unassembled WGS sequence"/>
</dbReference>
<evidence type="ECO:0000313" key="3">
    <source>
        <dbReference type="Proteomes" id="UP000247810"/>
    </source>
</evidence>
<evidence type="ECO:0000313" key="2">
    <source>
        <dbReference type="EMBL" id="PYH91777.1"/>
    </source>
</evidence>